<reference evidence="2 3" key="1">
    <citation type="submission" date="2019-03" db="EMBL/GenBank/DDBJ databases">
        <authorList>
            <person name="Liu G."/>
        </authorList>
    </citation>
    <scope>NUCLEOTIDE SEQUENCE [LARGE SCALE GENOMIC DNA]</scope>
    <source>
        <strain evidence="2 3">DSM 19099</strain>
    </source>
</reference>
<keyword evidence="1" id="KW-0812">Transmembrane</keyword>
<dbReference type="Proteomes" id="UP000298210">
    <property type="component" value="Unassembled WGS sequence"/>
</dbReference>
<proteinExistence type="predicted"/>
<evidence type="ECO:0000256" key="1">
    <source>
        <dbReference type="SAM" id="Phobius"/>
    </source>
</evidence>
<name>A0A4Y7WJY7_9BACI</name>
<feature type="transmembrane region" description="Helical" evidence="1">
    <location>
        <begin position="55"/>
        <end position="75"/>
    </location>
</feature>
<dbReference type="AlphaFoldDB" id="A0A4Y7WJY7"/>
<organism evidence="2 3">
    <name type="scientific">Shouchella lehensis</name>
    <dbReference type="NCBI Taxonomy" id="300825"/>
    <lineage>
        <taxon>Bacteria</taxon>
        <taxon>Bacillati</taxon>
        <taxon>Bacillota</taxon>
        <taxon>Bacilli</taxon>
        <taxon>Bacillales</taxon>
        <taxon>Bacillaceae</taxon>
        <taxon>Shouchella</taxon>
    </lineage>
</organism>
<keyword evidence="1" id="KW-1133">Transmembrane helix</keyword>
<protein>
    <submittedName>
        <fullName evidence="2">Uncharacterized protein</fullName>
    </submittedName>
</protein>
<gene>
    <name evidence="2" type="ORF">E2L03_13270</name>
</gene>
<evidence type="ECO:0000313" key="3">
    <source>
        <dbReference type="Proteomes" id="UP000298210"/>
    </source>
</evidence>
<feature type="transmembrane region" description="Helical" evidence="1">
    <location>
        <begin position="31"/>
        <end position="48"/>
    </location>
</feature>
<evidence type="ECO:0000313" key="2">
    <source>
        <dbReference type="EMBL" id="TES48534.1"/>
    </source>
</evidence>
<feature type="transmembrane region" description="Helical" evidence="1">
    <location>
        <begin position="7"/>
        <end position="25"/>
    </location>
</feature>
<dbReference type="EMBL" id="SNUX01000003">
    <property type="protein sequence ID" value="TES48534.1"/>
    <property type="molecule type" value="Genomic_DNA"/>
</dbReference>
<sequence>MNTYKKLSWICILLSILVWIPNVVFQVASPLWLSVYIFGTVGTVFGVFAKSYLLVILNVIMFFSFFILMAVFSLYEAYYG</sequence>
<comment type="caution">
    <text evidence="2">The sequence shown here is derived from an EMBL/GenBank/DDBJ whole genome shotgun (WGS) entry which is preliminary data.</text>
</comment>
<accession>A0A4Y7WJY7</accession>
<keyword evidence="1" id="KW-0472">Membrane</keyword>